<protein>
    <submittedName>
        <fullName evidence="2">Uncharacterized protein</fullName>
    </submittedName>
</protein>
<evidence type="ECO:0000313" key="2">
    <source>
        <dbReference type="EMBL" id="MQL90262.1"/>
    </source>
</evidence>
<gene>
    <name evidence="2" type="ORF">Taro_022851</name>
</gene>
<sequence length="118" mass="12801">MPKILRGGEENSKLEFRTYWGPLGAVGGSDRPGSARSAADRSGLGEPAEPSRARTIRAQGTGQVTPARIGGAKTEPTRAIRSRVGRVLIPCLQLLRIGKWRNPNVTWVERPQTVELTT</sequence>
<reference evidence="2" key="1">
    <citation type="submission" date="2017-07" db="EMBL/GenBank/DDBJ databases">
        <title>Taro Niue Genome Assembly and Annotation.</title>
        <authorList>
            <person name="Atibalentja N."/>
            <person name="Keating K."/>
            <person name="Fields C.J."/>
        </authorList>
    </citation>
    <scope>NUCLEOTIDE SEQUENCE</scope>
    <source>
        <strain evidence="2">Niue_2</strain>
        <tissue evidence="2">Leaf</tissue>
    </source>
</reference>
<dbReference type="Proteomes" id="UP000652761">
    <property type="component" value="Unassembled WGS sequence"/>
</dbReference>
<name>A0A843UVL7_COLES</name>
<feature type="region of interest" description="Disordered" evidence="1">
    <location>
        <begin position="22"/>
        <end position="74"/>
    </location>
</feature>
<accession>A0A843UVL7</accession>
<keyword evidence="3" id="KW-1185">Reference proteome</keyword>
<comment type="caution">
    <text evidence="2">The sequence shown here is derived from an EMBL/GenBank/DDBJ whole genome shotgun (WGS) entry which is preliminary data.</text>
</comment>
<organism evidence="2 3">
    <name type="scientific">Colocasia esculenta</name>
    <name type="common">Wild taro</name>
    <name type="synonym">Arum esculentum</name>
    <dbReference type="NCBI Taxonomy" id="4460"/>
    <lineage>
        <taxon>Eukaryota</taxon>
        <taxon>Viridiplantae</taxon>
        <taxon>Streptophyta</taxon>
        <taxon>Embryophyta</taxon>
        <taxon>Tracheophyta</taxon>
        <taxon>Spermatophyta</taxon>
        <taxon>Magnoliopsida</taxon>
        <taxon>Liliopsida</taxon>
        <taxon>Araceae</taxon>
        <taxon>Aroideae</taxon>
        <taxon>Colocasieae</taxon>
        <taxon>Colocasia</taxon>
    </lineage>
</organism>
<dbReference type="AlphaFoldDB" id="A0A843UVL7"/>
<dbReference type="EMBL" id="NMUH01001225">
    <property type="protein sequence ID" value="MQL90262.1"/>
    <property type="molecule type" value="Genomic_DNA"/>
</dbReference>
<evidence type="ECO:0000313" key="3">
    <source>
        <dbReference type="Proteomes" id="UP000652761"/>
    </source>
</evidence>
<proteinExistence type="predicted"/>
<evidence type="ECO:0000256" key="1">
    <source>
        <dbReference type="SAM" id="MobiDB-lite"/>
    </source>
</evidence>